<dbReference type="OrthoDB" id="10252707at2759"/>
<evidence type="ECO:0000259" key="3">
    <source>
        <dbReference type="Pfam" id="PF09088"/>
    </source>
</evidence>
<keyword evidence="6" id="KW-1185">Reference proteome</keyword>
<dbReference type="EMBL" id="AAYY01000008">
    <property type="protein sequence ID" value="EDP43299.1"/>
    <property type="molecule type" value="Genomic_DNA"/>
</dbReference>
<dbReference type="InterPro" id="IPR016024">
    <property type="entry name" value="ARM-type_fold"/>
</dbReference>
<keyword evidence="1" id="KW-0175">Coiled coil</keyword>
<dbReference type="RefSeq" id="XP_001730513.1">
    <property type="nucleotide sequence ID" value="XM_001730461.1"/>
</dbReference>
<evidence type="ECO:0008006" key="7">
    <source>
        <dbReference type="Google" id="ProtNLM"/>
    </source>
</evidence>
<dbReference type="GO" id="GO:0000184">
    <property type="term" value="P:nuclear-transcribed mRNA catabolic process, nonsense-mediated decay"/>
    <property type="evidence" value="ECO:0007669"/>
    <property type="project" value="TreeGrafter"/>
</dbReference>
<feature type="domain" description="MIF4G-like type 2" evidence="4">
    <location>
        <begin position="800"/>
        <end position="926"/>
    </location>
</feature>
<dbReference type="SUPFAM" id="SSF48371">
    <property type="entry name" value="ARM repeat"/>
    <property type="match status" value="3"/>
</dbReference>
<sequence length="962" mass="107005">MVHDGREHWDGRTDQPRHGGRRGWGRHRGGHRGPRHGGDARHVSAPPFGGGSYGPPPDPARMHQIDVTRRVHQSLFQLGHVEQFDSVAEIPKVCAWLEEQAQEFPAAVLSAFRIMATEQPHKTALTAALIAHLVLAPSTQSLNDPDNKTLGIRVLDHLVHMFGQDVDAHYWRNARLVLHVLVALAPLSIVSPASLRRTLSAFVGVLSSDGVARDVADHAADCVIEAVCRGGTDLLQPEPGALEALPSAKEELHTIVDGIVAYAERRRSSPDELKSPFHVVGQGHDFLAEEGFLDRVRALSGMKENAYARVACIASACDLLSPEVTAATSPVPAEQRVWTLPDLHVAPVRSTVYDELEDDLLAPPKQLQTGKGMIDVVRARVGTPTIDSAARWFGTSVPAVGSAESVVLRGIVQDLMDLYVVNRKECAHVLLMLPHWLRRGTFGGRVPASCGLFGEPVVDEESREAGSTGEWILEDVLLEEALSTMLLLPKPPQLELYYSSLMREIVTLAPQQVAPSIGRTIRRFYAACGDGLVHAEVLRRVADWFSVHLSNFKFTWAWNEWADDMTLPWAHPRRALARRIVELEVRLAYYDRIKGTLPPDMETYILPPHEPAPSARYTQASSPHRAMAEQLFQSIKAKANVHVVQADLQSFQQSILAPATDVPDTDDEARFVDSPAEAERLVLDMAIQTLLYAGSRSFSHLLNVIERYHELLRSLSQTPEARVAILQSTAAFWTHSPQWILIVCDKLLQYRIVEPVDVVTFVFADDAQRDTDRSDEEESAAPSSPFDVAATRVPEWGGTHRDWSSFHWWAMLRLTMDKVMGRVNQLTRRVQDLRRRADDNQAAAASATSTELARHPASSSMEEAQVHLDAVLLEQRKVLVTILSRLVLFLQDKAHVSIQDEPDSCAWQVWWVREWYRAFMAVYYVVVAENRETILANVFASAASDDACLILFDKACALAHLD</sequence>
<dbReference type="GeneID" id="5854820"/>
<dbReference type="Proteomes" id="UP000008837">
    <property type="component" value="Unassembled WGS sequence"/>
</dbReference>
<dbReference type="VEuPathDB" id="FungiDB:MGL_2309"/>
<dbReference type="InterPro" id="IPR015172">
    <property type="entry name" value="MIF4G-like_typ-1"/>
</dbReference>
<name>A8Q346_MALGO</name>
<accession>A8Q346</accession>
<evidence type="ECO:0000313" key="6">
    <source>
        <dbReference type="Proteomes" id="UP000008837"/>
    </source>
</evidence>
<proteinExistence type="predicted"/>
<dbReference type="PANTHER" id="PTHR12412">
    <property type="entry name" value="CAP BINDING PROTEIN"/>
    <property type="match status" value="1"/>
</dbReference>
<dbReference type="InParanoid" id="A8Q346"/>
<dbReference type="STRING" id="425265.A8Q346"/>
<dbReference type="Pfam" id="PF09090">
    <property type="entry name" value="MIF4G_like_2"/>
    <property type="match status" value="2"/>
</dbReference>
<dbReference type="InterPro" id="IPR015174">
    <property type="entry name" value="MIF4G-like_typ-2"/>
</dbReference>
<dbReference type="GO" id="GO:0006406">
    <property type="term" value="P:mRNA export from nucleus"/>
    <property type="evidence" value="ECO:0007669"/>
    <property type="project" value="InterPro"/>
</dbReference>
<feature type="domain" description="MIF4G-like type 1" evidence="3">
    <location>
        <begin position="398"/>
        <end position="598"/>
    </location>
</feature>
<comment type="caution">
    <text evidence="5">The sequence shown here is derived from an EMBL/GenBank/DDBJ whole genome shotgun (WGS) entry which is preliminary data.</text>
</comment>
<evidence type="ECO:0000256" key="1">
    <source>
        <dbReference type="SAM" id="Coils"/>
    </source>
</evidence>
<feature type="region of interest" description="Disordered" evidence="2">
    <location>
        <begin position="1"/>
        <end position="62"/>
    </location>
</feature>
<dbReference type="AlphaFoldDB" id="A8Q346"/>
<organism evidence="5 6">
    <name type="scientific">Malassezia globosa (strain ATCC MYA-4612 / CBS 7966)</name>
    <name type="common">Dandruff-associated fungus</name>
    <dbReference type="NCBI Taxonomy" id="425265"/>
    <lineage>
        <taxon>Eukaryota</taxon>
        <taxon>Fungi</taxon>
        <taxon>Dikarya</taxon>
        <taxon>Basidiomycota</taxon>
        <taxon>Ustilaginomycotina</taxon>
        <taxon>Malasseziomycetes</taxon>
        <taxon>Malasseziales</taxon>
        <taxon>Malasseziaceae</taxon>
        <taxon>Malassezia</taxon>
    </lineage>
</organism>
<dbReference type="InterPro" id="IPR027159">
    <property type="entry name" value="CBP80"/>
</dbReference>
<dbReference type="Pfam" id="PF09088">
    <property type="entry name" value="MIF4G_like"/>
    <property type="match status" value="1"/>
</dbReference>
<dbReference type="GO" id="GO:0005846">
    <property type="term" value="C:nuclear cap binding complex"/>
    <property type="evidence" value="ECO:0007669"/>
    <property type="project" value="InterPro"/>
</dbReference>
<dbReference type="GO" id="GO:0000339">
    <property type="term" value="F:RNA cap binding"/>
    <property type="evidence" value="ECO:0007669"/>
    <property type="project" value="InterPro"/>
</dbReference>
<dbReference type="GO" id="GO:0003729">
    <property type="term" value="F:mRNA binding"/>
    <property type="evidence" value="ECO:0007669"/>
    <property type="project" value="TreeGrafter"/>
</dbReference>
<feature type="domain" description="MIF4G-like type 2" evidence="4">
    <location>
        <begin position="617"/>
        <end position="771"/>
    </location>
</feature>
<dbReference type="OMA" id="RKECAHV"/>
<protein>
    <recommendedName>
        <fullName evidence="7">MIF4G domain-containing protein</fullName>
    </recommendedName>
</protein>
<reference evidence="5 6" key="1">
    <citation type="journal article" date="2007" name="Proc. Natl. Acad. Sci. U.S.A.">
        <title>Dandruff-associated Malassezia genomes reveal convergent and divergent virulence traits shared with plant and human fungal pathogens.</title>
        <authorList>
            <person name="Xu J."/>
            <person name="Saunders C.W."/>
            <person name="Hu P."/>
            <person name="Grant R.A."/>
            <person name="Boekhout T."/>
            <person name="Kuramae E.E."/>
            <person name="Kronstad J.W."/>
            <person name="Deangelis Y.M."/>
            <person name="Reeder N.L."/>
            <person name="Johnstone K.R."/>
            <person name="Leland M."/>
            <person name="Fieno A.M."/>
            <person name="Begley W.M."/>
            <person name="Sun Y."/>
            <person name="Lacey M.P."/>
            <person name="Chaudhary T."/>
            <person name="Keough T."/>
            <person name="Chu L."/>
            <person name="Sears R."/>
            <person name="Yuan B."/>
            <person name="Dawson T.L.Jr."/>
        </authorList>
    </citation>
    <scope>NUCLEOTIDE SEQUENCE [LARGE SCALE GENOMIC DNA]</scope>
    <source>
        <strain evidence="6">ATCC MYA-4612 / CBS 7966</strain>
    </source>
</reference>
<evidence type="ECO:0000259" key="4">
    <source>
        <dbReference type="Pfam" id="PF09090"/>
    </source>
</evidence>
<evidence type="ECO:0000313" key="5">
    <source>
        <dbReference type="EMBL" id="EDP43299.1"/>
    </source>
</evidence>
<feature type="coiled-coil region" evidence="1">
    <location>
        <begin position="816"/>
        <end position="843"/>
    </location>
</feature>
<feature type="compositionally biased region" description="Basic and acidic residues" evidence="2">
    <location>
        <begin position="1"/>
        <end position="17"/>
    </location>
</feature>
<dbReference type="GO" id="GO:0005634">
    <property type="term" value="C:nucleus"/>
    <property type="evidence" value="ECO:0007669"/>
    <property type="project" value="TreeGrafter"/>
</dbReference>
<gene>
    <name evidence="5" type="ORF">MGL_2309</name>
</gene>
<dbReference type="Gene3D" id="1.25.40.180">
    <property type="match status" value="3"/>
</dbReference>
<evidence type="ECO:0000256" key="2">
    <source>
        <dbReference type="SAM" id="MobiDB-lite"/>
    </source>
</evidence>
<dbReference type="PANTHER" id="PTHR12412:SF2">
    <property type="entry name" value="NUCLEAR CAP-BINDING PROTEIN SUBUNIT 1"/>
    <property type="match status" value="1"/>
</dbReference>
<feature type="compositionally biased region" description="Basic residues" evidence="2">
    <location>
        <begin position="18"/>
        <end position="35"/>
    </location>
</feature>
<dbReference type="KEGG" id="mgl:MGL_2309"/>